<gene>
    <name evidence="2" type="ORF">HAX54_015550</name>
</gene>
<feature type="region of interest" description="Disordered" evidence="1">
    <location>
        <begin position="20"/>
        <end position="46"/>
    </location>
</feature>
<name>A0ABS8TTL0_DATST</name>
<sequence length="55" mass="5571">DESLGVSASRYVGRGLKDPIISASLDGEPNESLGGTTTSAGGRGIGSRNFRIFSG</sequence>
<organism evidence="2 3">
    <name type="scientific">Datura stramonium</name>
    <name type="common">Jimsonweed</name>
    <name type="synonym">Common thornapple</name>
    <dbReference type="NCBI Taxonomy" id="4076"/>
    <lineage>
        <taxon>Eukaryota</taxon>
        <taxon>Viridiplantae</taxon>
        <taxon>Streptophyta</taxon>
        <taxon>Embryophyta</taxon>
        <taxon>Tracheophyta</taxon>
        <taxon>Spermatophyta</taxon>
        <taxon>Magnoliopsida</taxon>
        <taxon>eudicotyledons</taxon>
        <taxon>Gunneridae</taxon>
        <taxon>Pentapetalae</taxon>
        <taxon>asterids</taxon>
        <taxon>lamiids</taxon>
        <taxon>Solanales</taxon>
        <taxon>Solanaceae</taxon>
        <taxon>Solanoideae</taxon>
        <taxon>Datureae</taxon>
        <taxon>Datura</taxon>
    </lineage>
</organism>
<evidence type="ECO:0000313" key="3">
    <source>
        <dbReference type="Proteomes" id="UP000823775"/>
    </source>
</evidence>
<dbReference type="Proteomes" id="UP000823775">
    <property type="component" value="Unassembled WGS sequence"/>
</dbReference>
<feature type="non-terminal residue" evidence="2">
    <location>
        <position position="1"/>
    </location>
</feature>
<keyword evidence="3" id="KW-1185">Reference proteome</keyword>
<dbReference type="EMBL" id="JACEIK010001996">
    <property type="protein sequence ID" value="MCD7473604.1"/>
    <property type="molecule type" value="Genomic_DNA"/>
</dbReference>
<comment type="caution">
    <text evidence="2">The sequence shown here is derived from an EMBL/GenBank/DDBJ whole genome shotgun (WGS) entry which is preliminary data.</text>
</comment>
<evidence type="ECO:0000313" key="2">
    <source>
        <dbReference type="EMBL" id="MCD7473604.1"/>
    </source>
</evidence>
<accession>A0ABS8TTL0</accession>
<evidence type="ECO:0000256" key="1">
    <source>
        <dbReference type="SAM" id="MobiDB-lite"/>
    </source>
</evidence>
<protein>
    <submittedName>
        <fullName evidence="2">Uncharacterized protein</fullName>
    </submittedName>
</protein>
<reference evidence="2 3" key="1">
    <citation type="journal article" date="2021" name="BMC Genomics">
        <title>Datura genome reveals duplications of psychoactive alkaloid biosynthetic genes and high mutation rate following tissue culture.</title>
        <authorList>
            <person name="Rajewski A."/>
            <person name="Carter-House D."/>
            <person name="Stajich J."/>
            <person name="Litt A."/>
        </authorList>
    </citation>
    <scope>NUCLEOTIDE SEQUENCE [LARGE SCALE GENOMIC DNA]</scope>
    <source>
        <strain evidence="2">AR-01</strain>
    </source>
</reference>
<feature type="non-terminal residue" evidence="2">
    <location>
        <position position="55"/>
    </location>
</feature>
<proteinExistence type="predicted"/>